<proteinExistence type="predicted"/>
<keyword evidence="2" id="KW-0732">Signal</keyword>
<feature type="signal peptide" evidence="2">
    <location>
        <begin position="1"/>
        <end position="28"/>
    </location>
</feature>
<feature type="compositionally biased region" description="Polar residues" evidence="1">
    <location>
        <begin position="88"/>
        <end position="109"/>
    </location>
</feature>
<keyword evidence="4" id="KW-1185">Reference proteome</keyword>
<comment type="caution">
    <text evidence="3">The sequence shown here is derived from an EMBL/GenBank/DDBJ whole genome shotgun (WGS) entry which is preliminary data.</text>
</comment>
<feature type="compositionally biased region" description="Pro residues" evidence="1">
    <location>
        <begin position="158"/>
        <end position="176"/>
    </location>
</feature>
<reference evidence="3 4" key="1">
    <citation type="submission" date="2019-05" db="EMBL/GenBank/DDBJ databases">
        <title>Another draft genome of Portunus trituberculatus and its Hox gene families provides insights of decapod evolution.</title>
        <authorList>
            <person name="Jeong J.-H."/>
            <person name="Song I."/>
            <person name="Kim S."/>
            <person name="Choi T."/>
            <person name="Kim D."/>
            <person name="Ryu S."/>
            <person name="Kim W."/>
        </authorList>
    </citation>
    <scope>NUCLEOTIDE SEQUENCE [LARGE SCALE GENOMIC DNA]</scope>
    <source>
        <tissue evidence="3">Muscle</tissue>
    </source>
</reference>
<accession>A0A5B7F694</accession>
<gene>
    <name evidence="3" type="ORF">E2C01_033667</name>
</gene>
<dbReference type="Proteomes" id="UP000324222">
    <property type="component" value="Unassembled WGS sequence"/>
</dbReference>
<evidence type="ECO:0000256" key="2">
    <source>
        <dbReference type="SAM" id="SignalP"/>
    </source>
</evidence>
<dbReference type="OrthoDB" id="9999955at2759"/>
<evidence type="ECO:0000256" key="1">
    <source>
        <dbReference type="SAM" id="MobiDB-lite"/>
    </source>
</evidence>
<evidence type="ECO:0000313" key="4">
    <source>
        <dbReference type="Proteomes" id="UP000324222"/>
    </source>
</evidence>
<dbReference type="EMBL" id="VSRR010004584">
    <property type="protein sequence ID" value="MPC40114.1"/>
    <property type="molecule type" value="Genomic_DNA"/>
</dbReference>
<feature type="chain" id="PRO_5022793125" evidence="2">
    <location>
        <begin position="29"/>
        <end position="315"/>
    </location>
</feature>
<sequence>MLRRACCAVSWSTHRVGVCMCVYGCVLASTTNPPVAPKQNTLDDLDDISDGFSRLALRRGNPPQPLTGMSHLGLADLGLAAFTGHQAASPTENGFWPSTSPSQAASPLATSPPDPWGGLGQSPPEAWEMFSRSPNTAFLHSCQSPPSSSMFPTTLFSPPHPIQSPSPIQSPPPPVHSAPQVVQSDLKSHPPTVQSPSDTNPFPFPTFSTTGEPNDPFSIKLPQQKCHNNEQLPSLPVSPVSPVSPNGNENPFLSTTNPFIAPPTPLKEMANSSPQPPVECPRVLVASGSSGCSPGRPVWTADLFSGSKNKDVICS</sequence>
<dbReference type="AlphaFoldDB" id="A0A5B7F694"/>
<protein>
    <submittedName>
        <fullName evidence="3">Uncharacterized protein</fullName>
    </submittedName>
</protein>
<feature type="compositionally biased region" description="Polar residues" evidence="1">
    <location>
        <begin position="132"/>
        <end position="156"/>
    </location>
</feature>
<organism evidence="3 4">
    <name type="scientific">Portunus trituberculatus</name>
    <name type="common">Swimming crab</name>
    <name type="synonym">Neptunus trituberculatus</name>
    <dbReference type="NCBI Taxonomy" id="210409"/>
    <lineage>
        <taxon>Eukaryota</taxon>
        <taxon>Metazoa</taxon>
        <taxon>Ecdysozoa</taxon>
        <taxon>Arthropoda</taxon>
        <taxon>Crustacea</taxon>
        <taxon>Multicrustacea</taxon>
        <taxon>Malacostraca</taxon>
        <taxon>Eumalacostraca</taxon>
        <taxon>Eucarida</taxon>
        <taxon>Decapoda</taxon>
        <taxon>Pleocyemata</taxon>
        <taxon>Brachyura</taxon>
        <taxon>Eubrachyura</taxon>
        <taxon>Portunoidea</taxon>
        <taxon>Portunidae</taxon>
        <taxon>Portuninae</taxon>
        <taxon>Portunus</taxon>
    </lineage>
</organism>
<feature type="region of interest" description="Disordered" evidence="1">
    <location>
        <begin position="88"/>
        <end position="200"/>
    </location>
</feature>
<evidence type="ECO:0000313" key="3">
    <source>
        <dbReference type="EMBL" id="MPC40114.1"/>
    </source>
</evidence>
<name>A0A5B7F694_PORTR</name>